<evidence type="ECO:0000259" key="8">
    <source>
        <dbReference type="Pfam" id="PF02225"/>
    </source>
</evidence>
<dbReference type="CDD" id="cd04852">
    <property type="entry name" value="Peptidases_S8_3"/>
    <property type="match status" value="1"/>
</dbReference>
<evidence type="ECO:0000313" key="10">
    <source>
        <dbReference type="Proteomes" id="UP000077868"/>
    </source>
</evidence>
<feature type="active site" description="Charge relay system" evidence="4 5">
    <location>
        <position position="293"/>
    </location>
</feature>
<evidence type="ECO:0000313" key="9">
    <source>
        <dbReference type="EMBL" id="ANH37549.1"/>
    </source>
</evidence>
<feature type="chain" id="PRO_5008388224" evidence="6">
    <location>
        <begin position="37"/>
        <end position="1010"/>
    </location>
</feature>
<dbReference type="Proteomes" id="UP000077868">
    <property type="component" value="Chromosome"/>
</dbReference>
<organism evidence="9 10">
    <name type="scientific">Nocardioides dokdonensis FR1436</name>
    <dbReference type="NCBI Taxonomy" id="1300347"/>
    <lineage>
        <taxon>Bacteria</taxon>
        <taxon>Bacillati</taxon>
        <taxon>Actinomycetota</taxon>
        <taxon>Actinomycetes</taxon>
        <taxon>Propionibacteriales</taxon>
        <taxon>Nocardioidaceae</taxon>
        <taxon>Nocardioides</taxon>
    </lineage>
</organism>
<evidence type="ECO:0000256" key="6">
    <source>
        <dbReference type="SAM" id="SignalP"/>
    </source>
</evidence>
<dbReference type="EMBL" id="CP015079">
    <property type="protein sequence ID" value="ANH37549.1"/>
    <property type="molecule type" value="Genomic_DNA"/>
</dbReference>
<dbReference type="OrthoDB" id="614750at2"/>
<dbReference type="Gene3D" id="3.50.30.30">
    <property type="match status" value="1"/>
</dbReference>
<evidence type="ECO:0000256" key="1">
    <source>
        <dbReference type="ARBA" id="ARBA00022670"/>
    </source>
</evidence>
<dbReference type="PANTHER" id="PTHR10795">
    <property type="entry name" value="PROPROTEIN CONVERTASE SUBTILISIN/KEXIN"/>
    <property type="match status" value="1"/>
</dbReference>
<evidence type="ECO:0000256" key="5">
    <source>
        <dbReference type="PROSITE-ProRule" id="PRU01240"/>
    </source>
</evidence>
<comment type="similarity">
    <text evidence="5">Belongs to the peptidase S8 family.</text>
</comment>
<dbReference type="AlphaFoldDB" id="A0A1A9GGU3"/>
<dbReference type="PATRIC" id="fig|1300347.3.peg.1107"/>
<dbReference type="PROSITE" id="PS51892">
    <property type="entry name" value="SUBTILASE"/>
    <property type="match status" value="1"/>
</dbReference>
<evidence type="ECO:0000256" key="4">
    <source>
        <dbReference type="PIRSR" id="PIRSR615500-1"/>
    </source>
</evidence>
<dbReference type="CDD" id="cd02120">
    <property type="entry name" value="PA_subtilisin_like"/>
    <property type="match status" value="1"/>
</dbReference>
<dbReference type="PRINTS" id="PR00723">
    <property type="entry name" value="SUBTILISIN"/>
</dbReference>
<proteinExistence type="inferred from homology"/>
<feature type="domain" description="PA" evidence="8">
    <location>
        <begin position="467"/>
        <end position="540"/>
    </location>
</feature>
<evidence type="ECO:0000256" key="2">
    <source>
        <dbReference type="ARBA" id="ARBA00022801"/>
    </source>
</evidence>
<dbReference type="InterPro" id="IPR000209">
    <property type="entry name" value="Peptidase_S8/S53_dom"/>
</dbReference>
<dbReference type="PROSITE" id="PS00138">
    <property type="entry name" value="SUBTILASE_SER"/>
    <property type="match status" value="1"/>
</dbReference>
<keyword evidence="1 5" id="KW-0645">Protease</keyword>
<dbReference type="RefSeq" id="WP_068107213.1">
    <property type="nucleotide sequence ID" value="NZ_CP015079.1"/>
</dbReference>
<dbReference type="InterPro" id="IPR023828">
    <property type="entry name" value="Peptidase_S8_Ser-AS"/>
</dbReference>
<dbReference type="GO" id="GO:0006508">
    <property type="term" value="P:proteolysis"/>
    <property type="evidence" value="ECO:0007669"/>
    <property type="project" value="UniProtKB-KW"/>
</dbReference>
<dbReference type="GO" id="GO:0004252">
    <property type="term" value="F:serine-type endopeptidase activity"/>
    <property type="evidence" value="ECO:0007669"/>
    <property type="project" value="UniProtKB-UniRule"/>
</dbReference>
<dbReference type="EC" id="3.4.21.-" evidence="9"/>
<keyword evidence="6" id="KW-0732">Signal</keyword>
<dbReference type="SUPFAM" id="SSF52743">
    <property type="entry name" value="Subtilisin-like"/>
    <property type="match status" value="1"/>
</dbReference>
<sequence length="1010" mass="103697">MHTNPSSSAAIRRSIGLISAGLLAAGVAAAVPAASAADDSTTPPTRSGADALTSYDAGRYVVVLREPAAASYAGGTQRLAPTRAPQGGQFRADTDKVRAYSAHLERAQRELASDAGVRPVSTNTIASNSFVADLSAKQALELAGDRRVLLVEKNQTRELDTWNTGDSLGMTGKKGAWTKHGPRPKAGDGVVAGVIDSGYWPESASFSGKALSEQPRTKWDISMDAEGNTRMEKLDGGVFTGACEAGDDFEVTLCNDKVVGARFYSDSFEAQIAAGTAEMAEDEFLSPRDGGGHGSHTASTTAGNIVKGVEVEGREFGKLSGMAPAARIAVYKVCWEDTDPDSGGCYTDAILGAIDDAVADGVDVLNFSISGATDTVVDSVEVAFEGAAEAGVFVAASAGNSGPDASTVAHNSPWLTTVASTTHVNFENTVKLGDGTKLVGASIAGERLASTPLVDSVSVAGTDDLADAALCGAGTLDPALAAGKVVVCDRGAYARVDKSAEVARAGGVAMILVNPTPNSLDADFHVIPTVHVDETAGAAIYEYIDEAGESATAAFLLGNKTDTVTPLPQVSGFSSRGPAVANESDILKPDIAAPGSSVLAAVSPPTNSDRDYDLYSGTSMAAPHIAGLGAFLMGTYPAWSPQDVQSAMMTTANRTRTAEGNASNDAHAQGAGIVNPKKFFDPGWLIGSGAREWRGFLTGQGLDTGVPALAATEVNLPSMAQGQVAGTASFTRTMVATRTGTWKVKVKVPGFKATHPATVTAKRKGDIEDLTIDFTRTDAPLGEFAQGVVKLSGPTKMRLPVALRPVSVKAPLSVEGTGTDGSTTVEITPSSSGELAIGTAGLAQGISADGSVAEGRSVLSDCVEIPEGVDLARFDLDVADDSSDLDLFVYAADSCDPATIYAYAGQSATGSADERVDVLAPEAGAYFFEIDGYAAGSEGSPMAYDFDTFLVGAGPDLGDLTVDPNPVPTQAQQPTTFDVSWTGLEADAEYLGLLTYEGALAPTVLSVVTE</sequence>
<dbReference type="Gene3D" id="3.40.50.200">
    <property type="entry name" value="Peptidase S8/S53 domain"/>
    <property type="match status" value="1"/>
</dbReference>
<accession>A0A1A9GGU3</accession>
<keyword evidence="3 5" id="KW-0720">Serine protease</keyword>
<gene>
    <name evidence="9" type="primary">vpr_2</name>
    <name evidence="9" type="ORF">I601_1107</name>
</gene>
<feature type="active site" description="Charge relay system" evidence="4 5">
    <location>
        <position position="619"/>
    </location>
</feature>
<name>A0A1A9GGU3_9ACTN</name>
<keyword evidence="2 5" id="KW-0378">Hydrolase</keyword>
<keyword evidence="10" id="KW-1185">Reference proteome</keyword>
<dbReference type="InterPro" id="IPR034197">
    <property type="entry name" value="Peptidases_S8_3"/>
</dbReference>
<dbReference type="InterPro" id="IPR036852">
    <property type="entry name" value="Peptidase_S8/S53_dom_sf"/>
</dbReference>
<evidence type="ECO:0000256" key="3">
    <source>
        <dbReference type="ARBA" id="ARBA00022825"/>
    </source>
</evidence>
<dbReference type="InterPro" id="IPR003137">
    <property type="entry name" value="PA_domain"/>
</dbReference>
<dbReference type="Gene3D" id="2.60.120.380">
    <property type="match status" value="1"/>
</dbReference>
<dbReference type="KEGG" id="ndk:I601_1107"/>
<dbReference type="Pfam" id="PF00082">
    <property type="entry name" value="Peptidase_S8"/>
    <property type="match status" value="1"/>
</dbReference>
<dbReference type="STRING" id="1300347.I601_1107"/>
<protein>
    <submittedName>
        <fullName evidence="9">Minor extracellular protease vpr</fullName>
        <ecNumber evidence="9">3.4.21.-</ecNumber>
    </submittedName>
</protein>
<dbReference type="InterPro" id="IPR015500">
    <property type="entry name" value="Peptidase_S8_subtilisin-rel"/>
</dbReference>
<feature type="domain" description="Peptidase S8/S53" evidence="7">
    <location>
        <begin position="187"/>
        <end position="672"/>
    </location>
</feature>
<dbReference type="InterPro" id="IPR045051">
    <property type="entry name" value="SBT"/>
</dbReference>
<evidence type="ECO:0000259" key="7">
    <source>
        <dbReference type="Pfam" id="PF00082"/>
    </source>
</evidence>
<reference evidence="9 10" key="1">
    <citation type="submission" date="2016-03" db="EMBL/GenBank/DDBJ databases">
        <title>Complete genome sequence of a soil Actinobacterium, Nocardioides dokdonensis FR1436.</title>
        <authorList>
            <person name="Kwon S.-K."/>
            <person name="Kim K."/>
            <person name="Kim J.F."/>
        </authorList>
    </citation>
    <scope>NUCLEOTIDE SEQUENCE [LARGE SCALE GENOMIC DNA]</scope>
    <source>
        <strain evidence="9 10">FR1436</strain>
    </source>
</reference>
<feature type="active site" description="Charge relay system" evidence="4 5">
    <location>
        <position position="196"/>
    </location>
</feature>
<dbReference type="Pfam" id="PF02225">
    <property type="entry name" value="PA"/>
    <property type="match status" value="1"/>
</dbReference>
<feature type="signal peptide" evidence="6">
    <location>
        <begin position="1"/>
        <end position="36"/>
    </location>
</feature>